<dbReference type="PROSITE" id="PS51192">
    <property type="entry name" value="HELICASE_ATP_BIND_1"/>
    <property type="match status" value="1"/>
</dbReference>
<dbReference type="SMART" id="SM00343">
    <property type="entry name" value="ZnF_C2HC"/>
    <property type="match status" value="1"/>
</dbReference>
<dbReference type="InterPro" id="IPR027417">
    <property type="entry name" value="P-loop_NTPase"/>
</dbReference>
<feature type="region of interest" description="Disordered" evidence="14">
    <location>
        <begin position="909"/>
        <end position="939"/>
    </location>
</feature>
<dbReference type="Pfam" id="PF00098">
    <property type="entry name" value="zf-CCHC"/>
    <property type="match status" value="1"/>
</dbReference>
<evidence type="ECO:0000256" key="6">
    <source>
        <dbReference type="ARBA" id="ARBA00022840"/>
    </source>
</evidence>
<feature type="region of interest" description="Disordered" evidence="14">
    <location>
        <begin position="334"/>
        <end position="407"/>
    </location>
</feature>
<keyword evidence="3" id="KW-0547">Nucleotide-binding</keyword>
<protein>
    <recommendedName>
        <fullName evidence="11">DNA 3'-5' helicase</fullName>
        <ecNumber evidence="11">5.6.2.4</ecNumber>
    </recommendedName>
</protein>
<dbReference type="Pfam" id="PF00271">
    <property type="entry name" value="Helicase_C"/>
    <property type="match status" value="1"/>
</dbReference>
<keyword evidence="19" id="KW-1185">Reference proteome</keyword>
<keyword evidence="13" id="KW-0862">Zinc</keyword>
<dbReference type="EMBL" id="CASHTH010002610">
    <property type="protein sequence ID" value="CAI8032574.1"/>
    <property type="molecule type" value="Genomic_DNA"/>
</dbReference>
<evidence type="ECO:0000256" key="9">
    <source>
        <dbReference type="ARBA" id="ARBA00023242"/>
    </source>
</evidence>
<dbReference type="PROSITE" id="PS51194">
    <property type="entry name" value="HELICASE_CTER"/>
    <property type="match status" value="1"/>
</dbReference>
<feature type="domain" description="Helicase ATP-binding" evidence="16">
    <location>
        <begin position="675"/>
        <end position="844"/>
    </location>
</feature>
<feature type="compositionally biased region" description="Basic and acidic residues" evidence="14">
    <location>
        <begin position="156"/>
        <end position="181"/>
    </location>
</feature>
<dbReference type="InterPro" id="IPR001878">
    <property type="entry name" value="Znf_CCHC"/>
</dbReference>
<proteinExistence type="inferred from homology"/>
<evidence type="ECO:0000313" key="19">
    <source>
        <dbReference type="Proteomes" id="UP001174909"/>
    </source>
</evidence>
<feature type="region of interest" description="Disordered" evidence="14">
    <location>
        <begin position="505"/>
        <end position="524"/>
    </location>
</feature>
<feature type="domain" description="Helicase C-terminal" evidence="17">
    <location>
        <begin position="868"/>
        <end position="1060"/>
    </location>
</feature>
<evidence type="ECO:0000256" key="1">
    <source>
        <dbReference type="ARBA" id="ARBA00004123"/>
    </source>
</evidence>
<organism evidence="18 19">
    <name type="scientific">Geodia barretti</name>
    <name type="common">Barrett's horny sponge</name>
    <dbReference type="NCBI Taxonomy" id="519541"/>
    <lineage>
        <taxon>Eukaryota</taxon>
        <taxon>Metazoa</taxon>
        <taxon>Porifera</taxon>
        <taxon>Demospongiae</taxon>
        <taxon>Heteroscleromorpha</taxon>
        <taxon>Tetractinellida</taxon>
        <taxon>Astrophorina</taxon>
        <taxon>Geodiidae</taxon>
        <taxon>Geodia</taxon>
    </lineage>
</organism>
<keyword evidence="5 18" id="KW-0347">Helicase</keyword>
<evidence type="ECO:0000256" key="11">
    <source>
        <dbReference type="ARBA" id="ARBA00034808"/>
    </source>
</evidence>
<dbReference type="Pfam" id="PF00270">
    <property type="entry name" value="DEAD"/>
    <property type="match status" value="1"/>
</dbReference>
<dbReference type="EC" id="5.6.2.4" evidence="11"/>
<evidence type="ECO:0000256" key="13">
    <source>
        <dbReference type="PROSITE-ProRule" id="PRU00047"/>
    </source>
</evidence>
<dbReference type="GO" id="GO:0008270">
    <property type="term" value="F:zinc ion binding"/>
    <property type="evidence" value="ECO:0007669"/>
    <property type="project" value="UniProtKB-KW"/>
</dbReference>
<evidence type="ECO:0000256" key="3">
    <source>
        <dbReference type="ARBA" id="ARBA00022741"/>
    </source>
</evidence>
<dbReference type="GO" id="GO:0043138">
    <property type="term" value="F:3'-5' DNA helicase activity"/>
    <property type="evidence" value="ECO:0007669"/>
    <property type="project" value="UniProtKB-EC"/>
</dbReference>
<keyword evidence="13" id="KW-0479">Metal-binding</keyword>
<dbReference type="GO" id="GO:0005737">
    <property type="term" value="C:cytoplasm"/>
    <property type="evidence" value="ECO:0007669"/>
    <property type="project" value="TreeGrafter"/>
</dbReference>
<dbReference type="PANTHER" id="PTHR13710:SF108">
    <property type="entry name" value="ATP-DEPENDENT DNA HELICASE Q4"/>
    <property type="match status" value="1"/>
</dbReference>
<dbReference type="FunFam" id="3.40.50.300:FF:000772">
    <property type="entry name" value="ATP-dependent DNA helicase Q4"/>
    <property type="match status" value="1"/>
</dbReference>
<dbReference type="PANTHER" id="PTHR13710">
    <property type="entry name" value="DNA HELICASE RECQ FAMILY MEMBER"/>
    <property type="match status" value="1"/>
</dbReference>
<feature type="region of interest" description="Disordered" evidence="14">
    <location>
        <begin position="81"/>
        <end position="304"/>
    </location>
</feature>
<evidence type="ECO:0000256" key="14">
    <source>
        <dbReference type="SAM" id="MobiDB-lite"/>
    </source>
</evidence>
<keyword evidence="8" id="KW-0413">Isomerase</keyword>
<comment type="similarity">
    <text evidence="2">Belongs to the helicase family. RecQ subfamily.</text>
</comment>
<sequence length="1410" mass="154100">MERGERGRGKGKMWKLRKWTKNGGYKTVVGATASSPLETNDQGKHLPEERDVAEMEDISAPKTAQKSIDVDAELNKLSQKINMKISQSPQKKPQSTETEKYAVMQHHGQGAAATRPRMGYNLSSHWLQRCKPDLGSPTDTVPSTERVSLGDSDLCDDGRQCKERESEEKHSEGCSDDNRKAQEKKKGKNKRLKKRLERKKEDEEEDDNDGWDGRLQGSSSTLIFDPATRHGDCTPLANHVSKGLNSLPSPPPVPLTLTAAPTPTPKPVTDTIPTKPVGDSSKSLSCLPHSSSLSPPPSSRYSSGLRLLEKVSTATAIPTPIPKSVTLTKPLDDVSNSASNLPHSSSLSPLPSTGLSLLENVSAPTATPKSTAKPETVTKPVEDSSKPLSSPHHSVPPPSTSSSSSTLGLLEKKESYVSVSASLGPKTWQSRNRSNWRLLDATCSGGEPTILQKESGIGHKTKVAPVFTSSAVSDNFVRLNLKVKRFSRKPGSVISGSAYKRKMWKKSQRGSYGGGGGGGGGGRGGGSNACFKCGKPGHWAKNCTEGVGSKNLGCFAGEKVQFSETVEEVAELDREGLHRLAKESPFPSTREAAVMARGVSLAQSRVEKGPERTSGGGEAECFQPLPPCRVSSPTPPAPMEPLFPPNQPSEVEREMIVALRKLGHQSFRPGQADAISRILSGVSTLLVQPTGSGKSLCYQLPAYLYCQRSSCITLVISPLVSLMEDQGACLHTNQTQAQRQRITGDVAEGRVDVLLLSPEALVSGAFWSGWARGTLSRLPPVAFACIDEAHCVSEWSHNFRPSYLRVHKVLRERLGVQCVLGLTATATRTTALSVASHLNVSPENILPGSTIPSNLHVTASCDDNRDDALQQLLQSSRMRDCQSIIIYCTRQMETERVAQLLRTSLQFFPTHRDGDQDTDNDREVPTDEDGGRQRRVVREERSKKARLEWSVESYHAGMSEGERKRIQLAFMTGRLRMVVATVAFGMGLNKSDVRAIIHYNVPKSFESYVQEIGRAGRDGEPAYCHVFIDKQGKDLCELRRHAYSNTVDPYSVKRLVTKVFLSCHCKPAAAADSDGDSGGPLQPLSAPDRCCPGHEVSVPIEGMVQTLDVKEECIQTLLCYLELQGWLEMKGTVKDLCSLKCYGGPRQLRALAQKVPAVAAASARIRETGTCLDMQSSISFSCIEVASSMGWESHILRSELRDLQFNDRGTGSSSSSSKNNSGSSILVEFSDPSFHLVSPGDLSPEQLDYVCDHLQSRVKAQETLQVDKLHLLYSVLRSVAFRDIYEYFADDETTSSAQGRLMGLVNDYFEDILDCATAPERGISVLKLPSEVPAELEAEISRDVYSLMSIHSERNFSGRTIARIFHGIASPCFPAQVWAKQQRFWRRHLSVDFNTLCRIATKVTLQILHT</sequence>
<evidence type="ECO:0000259" key="16">
    <source>
        <dbReference type="PROSITE" id="PS51192"/>
    </source>
</evidence>
<dbReference type="SUPFAM" id="SSF52540">
    <property type="entry name" value="P-loop containing nucleoside triphosphate hydrolases"/>
    <property type="match status" value="1"/>
</dbReference>
<keyword evidence="13" id="KW-0863">Zinc-finger</keyword>
<dbReference type="GO" id="GO:0000724">
    <property type="term" value="P:double-strand break repair via homologous recombination"/>
    <property type="evidence" value="ECO:0007669"/>
    <property type="project" value="TreeGrafter"/>
</dbReference>
<dbReference type="Gene3D" id="3.40.50.300">
    <property type="entry name" value="P-loop containing nucleotide triphosphate hydrolases"/>
    <property type="match status" value="2"/>
</dbReference>
<keyword evidence="4" id="KW-0378">Hydrolase</keyword>
<accession>A0AA35WTV5</accession>
<feature type="domain" description="CCHC-type" evidence="15">
    <location>
        <begin position="530"/>
        <end position="545"/>
    </location>
</feature>
<dbReference type="Gene3D" id="4.10.60.10">
    <property type="entry name" value="Zinc finger, CCHC-type"/>
    <property type="match status" value="1"/>
</dbReference>
<dbReference type="GO" id="GO:0005634">
    <property type="term" value="C:nucleus"/>
    <property type="evidence" value="ECO:0007669"/>
    <property type="project" value="UniProtKB-SubCell"/>
</dbReference>
<reference evidence="18" key="1">
    <citation type="submission" date="2023-03" db="EMBL/GenBank/DDBJ databases">
        <authorList>
            <person name="Steffen K."/>
            <person name="Cardenas P."/>
        </authorList>
    </citation>
    <scope>NUCLEOTIDE SEQUENCE</scope>
</reference>
<evidence type="ECO:0000256" key="7">
    <source>
        <dbReference type="ARBA" id="ARBA00023125"/>
    </source>
</evidence>
<evidence type="ECO:0000256" key="2">
    <source>
        <dbReference type="ARBA" id="ARBA00005446"/>
    </source>
</evidence>
<dbReference type="GO" id="GO:0005694">
    <property type="term" value="C:chromosome"/>
    <property type="evidence" value="ECO:0007669"/>
    <property type="project" value="TreeGrafter"/>
</dbReference>
<keyword evidence="9" id="KW-0539">Nucleus</keyword>
<feature type="compositionally biased region" description="Polar residues" evidence="14">
    <location>
        <begin position="137"/>
        <end position="146"/>
    </location>
</feature>
<keyword evidence="6" id="KW-0067">ATP-binding</keyword>
<comment type="subcellular location">
    <subcellularLocation>
        <location evidence="1">Nucleus</location>
    </subcellularLocation>
</comment>
<dbReference type="GO" id="GO:0009378">
    <property type="term" value="F:four-way junction helicase activity"/>
    <property type="evidence" value="ECO:0007669"/>
    <property type="project" value="TreeGrafter"/>
</dbReference>
<dbReference type="InterPro" id="IPR014001">
    <property type="entry name" value="Helicase_ATP-bd"/>
</dbReference>
<feature type="compositionally biased region" description="Low complexity" evidence="14">
    <location>
        <begin position="255"/>
        <end position="304"/>
    </location>
</feature>
<evidence type="ECO:0000256" key="8">
    <source>
        <dbReference type="ARBA" id="ARBA00023235"/>
    </source>
</evidence>
<evidence type="ECO:0000256" key="12">
    <source>
        <dbReference type="ARBA" id="ARBA00049360"/>
    </source>
</evidence>
<feature type="compositionally biased region" description="Polar residues" evidence="14">
    <location>
        <begin position="81"/>
        <end position="96"/>
    </location>
</feature>
<feature type="region of interest" description="Disordered" evidence="14">
    <location>
        <begin position="603"/>
        <end position="627"/>
    </location>
</feature>
<feature type="compositionally biased region" description="Gly residues" evidence="14">
    <location>
        <begin position="511"/>
        <end position="524"/>
    </location>
</feature>
<feature type="region of interest" description="Disordered" evidence="14">
    <location>
        <begin position="31"/>
        <end position="67"/>
    </location>
</feature>
<dbReference type="Proteomes" id="UP001174909">
    <property type="component" value="Unassembled WGS sequence"/>
</dbReference>
<dbReference type="PROSITE" id="PS50158">
    <property type="entry name" value="ZF_CCHC"/>
    <property type="match status" value="1"/>
</dbReference>
<feature type="compositionally biased region" description="Basic and acidic residues" evidence="14">
    <location>
        <begin position="41"/>
        <end position="53"/>
    </location>
</feature>
<evidence type="ECO:0000259" key="15">
    <source>
        <dbReference type="PROSITE" id="PS50158"/>
    </source>
</evidence>
<dbReference type="CDD" id="cd18018">
    <property type="entry name" value="DEXHc_RecQ4-like"/>
    <property type="match status" value="1"/>
</dbReference>
<comment type="caution">
    <text evidence="18">The sequence shown here is derived from an EMBL/GenBank/DDBJ whole genome shotgun (WGS) entry which is preliminary data.</text>
</comment>
<feature type="compositionally biased region" description="Basic and acidic residues" evidence="14">
    <location>
        <begin position="910"/>
        <end position="939"/>
    </location>
</feature>
<feature type="compositionally biased region" description="Basic residues" evidence="14">
    <location>
        <begin position="182"/>
        <end position="197"/>
    </location>
</feature>
<keyword evidence="7" id="KW-0238">DNA-binding</keyword>
<dbReference type="InterPro" id="IPR036875">
    <property type="entry name" value="Znf_CCHC_sf"/>
</dbReference>
<dbReference type="SUPFAM" id="SSF57756">
    <property type="entry name" value="Retrovirus zinc finger-like domains"/>
    <property type="match status" value="1"/>
</dbReference>
<gene>
    <name evidence="18" type="ORF">GBAR_LOCUS18413</name>
</gene>
<feature type="compositionally biased region" description="Low complexity" evidence="14">
    <location>
        <begin position="335"/>
        <end position="358"/>
    </location>
</feature>
<dbReference type="InterPro" id="IPR001650">
    <property type="entry name" value="Helicase_C-like"/>
</dbReference>
<evidence type="ECO:0000313" key="18">
    <source>
        <dbReference type="EMBL" id="CAI8032574.1"/>
    </source>
</evidence>
<evidence type="ECO:0000256" key="10">
    <source>
        <dbReference type="ARBA" id="ARBA00034617"/>
    </source>
</evidence>
<dbReference type="GO" id="GO:0003677">
    <property type="term" value="F:DNA binding"/>
    <property type="evidence" value="ECO:0007669"/>
    <property type="project" value="UniProtKB-KW"/>
</dbReference>
<evidence type="ECO:0000256" key="4">
    <source>
        <dbReference type="ARBA" id="ARBA00022801"/>
    </source>
</evidence>
<comment type="catalytic activity">
    <reaction evidence="12">
        <text>ATP + H2O = ADP + phosphate + H(+)</text>
        <dbReference type="Rhea" id="RHEA:13065"/>
        <dbReference type="ChEBI" id="CHEBI:15377"/>
        <dbReference type="ChEBI" id="CHEBI:15378"/>
        <dbReference type="ChEBI" id="CHEBI:30616"/>
        <dbReference type="ChEBI" id="CHEBI:43474"/>
        <dbReference type="ChEBI" id="CHEBI:456216"/>
    </reaction>
</comment>
<dbReference type="GO" id="GO:0005524">
    <property type="term" value="F:ATP binding"/>
    <property type="evidence" value="ECO:0007669"/>
    <property type="project" value="UniProtKB-KW"/>
</dbReference>
<evidence type="ECO:0000256" key="5">
    <source>
        <dbReference type="ARBA" id="ARBA00022806"/>
    </source>
</evidence>
<dbReference type="GO" id="GO:0016787">
    <property type="term" value="F:hydrolase activity"/>
    <property type="evidence" value="ECO:0007669"/>
    <property type="project" value="UniProtKB-KW"/>
</dbReference>
<dbReference type="SMART" id="SM00487">
    <property type="entry name" value="DEXDc"/>
    <property type="match status" value="1"/>
</dbReference>
<dbReference type="InterPro" id="IPR011545">
    <property type="entry name" value="DEAD/DEAH_box_helicase_dom"/>
</dbReference>
<name>A0AA35WTV5_GEOBA</name>
<dbReference type="SMART" id="SM00490">
    <property type="entry name" value="HELICc"/>
    <property type="match status" value="1"/>
</dbReference>
<evidence type="ECO:0000259" key="17">
    <source>
        <dbReference type="PROSITE" id="PS51194"/>
    </source>
</evidence>
<comment type="catalytic activity">
    <reaction evidence="10">
        <text>Couples ATP hydrolysis with the unwinding of duplex DNA by translocating in the 3'-5' direction.</text>
        <dbReference type="EC" id="5.6.2.4"/>
    </reaction>
</comment>